<comment type="caution">
    <text evidence="1">The sequence shown here is derived from an EMBL/GenBank/DDBJ whole genome shotgun (WGS) entry which is preliminary data.</text>
</comment>
<protein>
    <submittedName>
        <fullName evidence="1">Hypothetical_protein</fullName>
    </submittedName>
</protein>
<gene>
    <name evidence="1" type="ORF">HINF_LOCUS9826</name>
</gene>
<evidence type="ECO:0000313" key="1">
    <source>
        <dbReference type="EMBL" id="CAL5987305.1"/>
    </source>
</evidence>
<organism evidence="1 2">
    <name type="scientific">Hexamita inflata</name>
    <dbReference type="NCBI Taxonomy" id="28002"/>
    <lineage>
        <taxon>Eukaryota</taxon>
        <taxon>Metamonada</taxon>
        <taxon>Diplomonadida</taxon>
        <taxon>Hexamitidae</taxon>
        <taxon>Hexamitinae</taxon>
        <taxon>Hexamita</taxon>
    </lineage>
</organism>
<accession>A0ABP1H8H5</accession>
<sequence length="177" mass="21138">MTTLEFYNLTVQTHLKIRQKQLCVIIHQTYKLVITTLFNEIQSSVFKCLICLLRKPFNYGDQLLTHCYFTPQNDATKNHQNQFYSQTRNDSRVRQRGFRNQFKFNLDRQQKRSQVEFEHNFDSQFGHVHQFEPKRSTKSNALWSIWTSARQSQTKQIGQLGKQLSKSKKLLETEQCK</sequence>
<keyword evidence="2" id="KW-1185">Reference proteome</keyword>
<evidence type="ECO:0000313" key="2">
    <source>
        <dbReference type="Proteomes" id="UP001642409"/>
    </source>
</evidence>
<name>A0ABP1H8H5_9EUKA</name>
<reference evidence="1 2" key="1">
    <citation type="submission" date="2024-07" db="EMBL/GenBank/DDBJ databases">
        <authorList>
            <person name="Akdeniz Z."/>
        </authorList>
    </citation>
    <scope>NUCLEOTIDE SEQUENCE [LARGE SCALE GENOMIC DNA]</scope>
</reference>
<proteinExistence type="predicted"/>
<dbReference type="EMBL" id="CAXDID020000021">
    <property type="protein sequence ID" value="CAL5987305.1"/>
    <property type="molecule type" value="Genomic_DNA"/>
</dbReference>
<dbReference type="Proteomes" id="UP001642409">
    <property type="component" value="Unassembled WGS sequence"/>
</dbReference>